<proteinExistence type="inferred from homology"/>
<sequence>MARRSSSSSSGTWRYLNPAYYLKRPKRLALLFFVFVAATFAFWDRQSLVSEYESEISRLEDDINRLHDQLRKAGVNLDENPVVSNKNSRKDLVVEIDPVNNERREKVKEAMLHAWNSYVKYAWGMDELQPQSKNGINSFGGLGATLVDSLDTLYIMGLKDEFQKARDWVAESLDFDKDYDASVFETTIRVVGGLLSSYDLSGDKVFLDKAKDITDRLLPAWDTTSGIPYNRINLAHGRAHNPGWTNGDSILADSGTEQLEFIALSQRTGDPKYQQKAENVIKQLQKIYPSDGLLPIYINPHSGTASYSTITFGAMGDSFYEYLLKVWIQGNKTEHVKHYRQMWETSMEGLLSLTKKTTPSNYYYICEKNGGSLSDKMDELACFAPGMLALGASGYGPEKSEQIMNLAKEVNTGEKDNMMQSFFLAETLKYLYLLFSPPSVISFDEWVFNTEAHPLRIVPVSDNKGIGTPVRQFGRKQGKPE</sequence>
<gene>
    <name evidence="7" type="ORF">ZEAMMB73_Zm00001d002388</name>
</gene>
<evidence type="ECO:0000313" key="7">
    <source>
        <dbReference type="EMBL" id="ONM14143.1"/>
    </source>
</evidence>
<protein>
    <recommendedName>
        <fullName evidence="6">alpha-1,2-Mannosidase</fullName>
        <ecNumber evidence="6">3.2.1.-</ecNumber>
    </recommendedName>
</protein>
<comment type="cofactor">
    <cofactor evidence="1">
        <name>Ca(2+)</name>
        <dbReference type="ChEBI" id="CHEBI:29108"/>
    </cofactor>
</comment>
<dbReference type="InterPro" id="IPR012341">
    <property type="entry name" value="6hp_glycosidase-like_sf"/>
</dbReference>
<accession>A0A1D6E064</accession>
<evidence type="ECO:0000256" key="2">
    <source>
        <dbReference type="ARBA" id="ARBA00004922"/>
    </source>
</evidence>
<dbReference type="PRINTS" id="PR00747">
    <property type="entry name" value="GLYHDRLASE47"/>
</dbReference>
<evidence type="ECO:0000256" key="3">
    <source>
        <dbReference type="ARBA" id="ARBA00007658"/>
    </source>
</evidence>
<comment type="similarity">
    <text evidence="3 6">Belongs to the glycosyl hydrolase 47 family.</text>
</comment>
<keyword evidence="4 6" id="KW-0378">Hydrolase</keyword>
<reference evidence="7" key="1">
    <citation type="submission" date="2015-12" db="EMBL/GenBank/DDBJ databases">
        <title>Update maize B73 reference genome by single molecule sequencing technologies.</title>
        <authorList>
            <consortium name="Maize Genome Sequencing Project"/>
            <person name="Ware D."/>
        </authorList>
    </citation>
    <scope>NUCLEOTIDE SEQUENCE [LARGE SCALE GENOMIC DNA]</scope>
    <source>
        <tissue evidence="7">Seedling</tissue>
    </source>
</reference>
<comment type="pathway">
    <text evidence="2">Protein modification; protein glycosylation.</text>
</comment>
<keyword evidence="5" id="KW-1015">Disulfide bond</keyword>
<dbReference type="AlphaFoldDB" id="A0A1D6E064"/>
<evidence type="ECO:0000256" key="6">
    <source>
        <dbReference type="RuleBase" id="RU361193"/>
    </source>
</evidence>
<dbReference type="GO" id="GO:0005509">
    <property type="term" value="F:calcium ion binding"/>
    <property type="evidence" value="ECO:0007669"/>
    <property type="project" value="InterPro"/>
</dbReference>
<organism evidence="7">
    <name type="scientific">Zea mays</name>
    <name type="common">Maize</name>
    <dbReference type="NCBI Taxonomy" id="4577"/>
    <lineage>
        <taxon>Eukaryota</taxon>
        <taxon>Viridiplantae</taxon>
        <taxon>Streptophyta</taxon>
        <taxon>Embryophyta</taxon>
        <taxon>Tracheophyta</taxon>
        <taxon>Spermatophyta</taxon>
        <taxon>Magnoliopsida</taxon>
        <taxon>Liliopsida</taxon>
        <taxon>Poales</taxon>
        <taxon>Poaceae</taxon>
        <taxon>PACMAD clade</taxon>
        <taxon>Panicoideae</taxon>
        <taxon>Andropogonodae</taxon>
        <taxon>Andropogoneae</taxon>
        <taxon>Tripsacinae</taxon>
        <taxon>Zea</taxon>
    </lineage>
</organism>
<dbReference type="SUPFAM" id="SSF48225">
    <property type="entry name" value="Seven-hairpin glycosidases"/>
    <property type="match status" value="1"/>
</dbReference>
<dbReference type="PANTHER" id="PTHR11742:SF6">
    <property type="entry name" value="MANNOSYL-OLIGOSACCHARIDE ALPHA-1,2-MANNOSIDASE IA-RELATED"/>
    <property type="match status" value="1"/>
</dbReference>
<dbReference type="GO" id="GO:0004571">
    <property type="term" value="F:mannosyl-oligosaccharide 1,2-alpha-mannosidase activity"/>
    <property type="evidence" value="ECO:0007669"/>
    <property type="project" value="InterPro"/>
</dbReference>
<dbReference type="GO" id="GO:0016020">
    <property type="term" value="C:membrane"/>
    <property type="evidence" value="ECO:0007669"/>
    <property type="project" value="InterPro"/>
</dbReference>
<dbReference type="GO" id="GO:0005975">
    <property type="term" value="P:carbohydrate metabolic process"/>
    <property type="evidence" value="ECO:0007669"/>
    <property type="project" value="InterPro"/>
</dbReference>
<dbReference type="PANTHER" id="PTHR11742">
    <property type="entry name" value="MANNOSYL-OLIGOSACCHARIDE ALPHA-1,2-MANNOSIDASE-RELATED"/>
    <property type="match status" value="1"/>
</dbReference>
<dbReference type="EC" id="3.2.1.-" evidence="6"/>
<evidence type="ECO:0000256" key="4">
    <source>
        <dbReference type="ARBA" id="ARBA00022801"/>
    </source>
</evidence>
<evidence type="ECO:0000256" key="5">
    <source>
        <dbReference type="ARBA" id="ARBA00023157"/>
    </source>
</evidence>
<evidence type="ECO:0000256" key="1">
    <source>
        <dbReference type="ARBA" id="ARBA00001913"/>
    </source>
</evidence>
<dbReference type="InterPro" id="IPR001382">
    <property type="entry name" value="Glyco_hydro_47"/>
</dbReference>
<dbReference type="Pfam" id="PF01532">
    <property type="entry name" value="Glyco_hydro_47"/>
    <property type="match status" value="1"/>
</dbReference>
<keyword evidence="6" id="KW-0326">Glycosidase</keyword>
<dbReference type="GO" id="GO:0012505">
    <property type="term" value="C:endomembrane system"/>
    <property type="evidence" value="ECO:0007669"/>
    <property type="project" value="UniProtKB-ARBA"/>
</dbReference>
<dbReference type="EMBL" id="CM007648">
    <property type="protein sequence ID" value="ONM14143.1"/>
    <property type="molecule type" value="Genomic_DNA"/>
</dbReference>
<dbReference type="Gene3D" id="1.50.10.10">
    <property type="match status" value="2"/>
</dbReference>
<dbReference type="InterPro" id="IPR050749">
    <property type="entry name" value="Glycosyl_Hydrolase_47"/>
</dbReference>
<dbReference type="InterPro" id="IPR036026">
    <property type="entry name" value="Seven-hairpin_glycosidases"/>
</dbReference>
<dbReference type="ExpressionAtlas" id="A0A1D6E064">
    <property type="expression patterns" value="baseline and differential"/>
</dbReference>
<name>A0A1D6E064_MAIZE</name>